<proteinExistence type="predicted"/>
<dbReference type="Gramene" id="PGSC0003DMT400092712">
    <property type="protein sequence ID" value="PGSC0003DMT400092712"/>
    <property type="gene ID" value="PGSC0003DMG400042283"/>
</dbReference>
<organism evidence="2 3">
    <name type="scientific">Solanum tuberosum</name>
    <name type="common">Potato</name>
    <dbReference type="NCBI Taxonomy" id="4113"/>
    <lineage>
        <taxon>Eukaryota</taxon>
        <taxon>Viridiplantae</taxon>
        <taxon>Streptophyta</taxon>
        <taxon>Embryophyta</taxon>
        <taxon>Tracheophyta</taxon>
        <taxon>Spermatophyta</taxon>
        <taxon>Magnoliopsida</taxon>
        <taxon>eudicotyledons</taxon>
        <taxon>Gunneridae</taxon>
        <taxon>Pentapetalae</taxon>
        <taxon>asterids</taxon>
        <taxon>lamiids</taxon>
        <taxon>Solanales</taxon>
        <taxon>Solanaceae</taxon>
        <taxon>Solanoideae</taxon>
        <taxon>Solaneae</taxon>
        <taxon>Solanum</taxon>
    </lineage>
</organism>
<dbReference type="AlphaFoldDB" id="M1DQD7"/>
<dbReference type="EnsemblPlants" id="PGSC0003DMT400092712">
    <property type="protein sequence ID" value="PGSC0003DMT400092712"/>
    <property type="gene ID" value="PGSC0003DMG400042283"/>
</dbReference>
<dbReference type="InParanoid" id="M1DQD7"/>
<evidence type="ECO:0000313" key="3">
    <source>
        <dbReference type="Proteomes" id="UP000011115"/>
    </source>
</evidence>
<accession>M1DQD7</accession>
<sequence>MVSRRIAEEVGVSDLTCHLAQFKVKSEPVKLGGLTKQFGVSLTRASDHSANHRVNRRVRLTSPNRRELDDMVRTSLTEPHQKKSKGITISEGGSRPSQKRKQDLPPGDKGKRKKHIAKKGAAIEPDFSEPEDEELLIHRNSRHQARSQPTPTGASSAAIPPTTKSVPAQAPQSPPYSL</sequence>
<feature type="compositionally biased region" description="Polar residues" evidence="1">
    <location>
        <begin position="146"/>
        <end position="155"/>
    </location>
</feature>
<reference evidence="2" key="2">
    <citation type="submission" date="2015-06" db="UniProtKB">
        <authorList>
            <consortium name="EnsemblPlants"/>
        </authorList>
    </citation>
    <scope>IDENTIFICATION</scope>
    <source>
        <strain evidence="2">DM1-3 516 R44</strain>
    </source>
</reference>
<feature type="region of interest" description="Disordered" evidence="1">
    <location>
        <begin position="44"/>
        <end position="178"/>
    </location>
</feature>
<feature type="compositionally biased region" description="Basic and acidic residues" evidence="1">
    <location>
        <begin position="100"/>
        <end position="109"/>
    </location>
</feature>
<evidence type="ECO:0000313" key="2">
    <source>
        <dbReference type="EnsemblPlants" id="PGSC0003DMT400092712"/>
    </source>
</evidence>
<evidence type="ECO:0000256" key="1">
    <source>
        <dbReference type="SAM" id="MobiDB-lite"/>
    </source>
</evidence>
<dbReference type="PaxDb" id="4113-PGSC0003DMT400092712"/>
<dbReference type="Proteomes" id="UP000011115">
    <property type="component" value="Unassembled WGS sequence"/>
</dbReference>
<dbReference type="HOGENOM" id="CLU_1513145_0_0_1"/>
<keyword evidence="3" id="KW-1185">Reference proteome</keyword>
<reference evidence="3" key="1">
    <citation type="journal article" date="2011" name="Nature">
        <title>Genome sequence and analysis of the tuber crop potato.</title>
        <authorList>
            <consortium name="The Potato Genome Sequencing Consortium"/>
        </authorList>
    </citation>
    <scope>NUCLEOTIDE SEQUENCE [LARGE SCALE GENOMIC DNA]</scope>
    <source>
        <strain evidence="3">cv. DM1-3 516 R44</strain>
    </source>
</reference>
<protein>
    <submittedName>
        <fullName evidence="2">Uncharacterized protein</fullName>
    </submittedName>
</protein>
<name>M1DQD7_SOLTU</name>